<evidence type="ECO:0000313" key="1">
    <source>
        <dbReference type="EMBL" id="CAJ95233.1"/>
    </source>
</evidence>
<protein>
    <submittedName>
        <fullName evidence="1">Uncharacterized protein</fullName>
    </submittedName>
</protein>
<dbReference type="HOGENOM" id="CLU_1957766_0_0_4"/>
<name>Q0K441_CUPNH</name>
<dbReference type="KEGG" id="reh:H16_B0435"/>
<dbReference type="Proteomes" id="UP000008210">
    <property type="component" value="Chromosome 2"/>
</dbReference>
<proteinExistence type="predicted"/>
<reference evidence="1 2" key="1">
    <citation type="journal article" date="2006" name="Nat. Biotechnol.">
        <title>Genome sequence of the bioplastic-producing 'Knallgas' bacterium Ralstonia eutropha H16.</title>
        <authorList>
            <person name="Pohlmann A."/>
            <person name="Fricke W.F."/>
            <person name="Reinecke F."/>
            <person name="Kusian B."/>
            <person name="Liesegang H."/>
            <person name="Cramm R."/>
            <person name="Eitinger T."/>
            <person name="Ewering C."/>
            <person name="Potter M."/>
            <person name="Schwartz E."/>
            <person name="Strittmatter A."/>
            <person name="Voss I."/>
            <person name="Gottschalk G."/>
            <person name="Steinbuechel A."/>
            <person name="Friedrich B."/>
            <person name="Bowien B."/>
        </authorList>
    </citation>
    <scope>NUCLEOTIDE SEQUENCE [LARGE SCALE GENOMIC DNA]</scope>
    <source>
        <strain evidence="2">ATCC 17699 / DSM 428 / KCTC 22496 / NCIMB 10442 / H16 / Stanier 337</strain>
    </source>
</reference>
<dbReference type="EMBL" id="AM260480">
    <property type="protein sequence ID" value="CAJ95233.1"/>
    <property type="molecule type" value="Genomic_DNA"/>
</dbReference>
<dbReference type="AlphaFoldDB" id="Q0K441"/>
<keyword evidence="2" id="KW-1185">Reference proteome</keyword>
<sequence length="128" mass="14811">MSSIMRWRGGLMVGVGIDMAVLLSRIEANCLDPQHREQHRRFSHFVQWPEGYRASGLVHWPDPDDRAGWWMTVIVDRASCPTFDTTLLSQDRFTASRANFNEETRRCTERTPVPTFENMLAVRPYATP</sequence>
<gene>
    <name evidence="1" type="ordered locus">H16_B0435</name>
</gene>
<organism evidence="1 2">
    <name type="scientific">Cupriavidus necator (strain ATCC 17699 / DSM 428 / KCTC 22496 / NCIMB 10442 / H16 / Stanier 337)</name>
    <name type="common">Ralstonia eutropha</name>
    <dbReference type="NCBI Taxonomy" id="381666"/>
    <lineage>
        <taxon>Bacteria</taxon>
        <taxon>Pseudomonadati</taxon>
        <taxon>Pseudomonadota</taxon>
        <taxon>Betaproteobacteria</taxon>
        <taxon>Burkholderiales</taxon>
        <taxon>Burkholderiaceae</taxon>
        <taxon>Cupriavidus</taxon>
    </lineage>
</organism>
<evidence type="ECO:0000313" key="2">
    <source>
        <dbReference type="Proteomes" id="UP000008210"/>
    </source>
</evidence>
<accession>Q0K441</accession>